<evidence type="ECO:0000256" key="1">
    <source>
        <dbReference type="ARBA" id="ARBA00007257"/>
    </source>
</evidence>
<feature type="signal peptide" evidence="5">
    <location>
        <begin position="1"/>
        <end position="28"/>
    </location>
</feature>
<feature type="domain" description="SpaA-like prealbumin fold" evidence="6">
    <location>
        <begin position="401"/>
        <end position="490"/>
    </location>
</feature>
<feature type="chain" id="PRO_5046176122" description="SpaA-like prealbumin fold domain-containing protein" evidence="5">
    <location>
        <begin position="29"/>
        <end position="563"/>
    </location>
</feature>
<comment type="caution">
    <text evidence="7">The sequence shown here is derived from an EMBL/GenBank/DDBJ whole genome shotgun (WGS) entry which is preliminary data.</text>
</comment>
<dbReference type="InterPro" id="IPR013783">
    <property type="entry name" value="Ig-like_fold"/>
</dbReference>
<keyword evidence="3 5" id="KW-0732">Signal</keyword>
<dbReference type="RefSeq" id="WP_343939518.1">
    <property type="nucleotide sequence ID" value="NZ_BAAABU010000030.1"/>
</dbReference>
<evidence type="ECO:0000313" key="8">
    <source>
        <dbReference type="Proteomes" id="UP001500416"/>
    </source>
</evidence>
<dbReference type="EMBL" id="BAAABU010000030">
    <property type="protein sequence ID" value="GAA0260597.1"/>
    <property type="molecule type" value="Genomic_DNA"/>
</dbReference>
<feature type="compositionally biased region" description="Polar residues" evidence="4">
    <location>
        <begin position="98"/>
        <end position="108"/>
    </location>
</feature>
<keyword evidence="2" id="KW-0964">Secreted</keyword>
<evidence type="ECO:0000256" key="2">
    <source>
        <dbReference type="ARBA" id="ARBA00022525"/>
    </source>
</evidence>
<evidence type="ECO:0000256" key="5">
    <source>
        <dbReference type="SAM" id="SignalP"/>
    </source>
</evidence>
<feature type="domain" description="SpaA-like prealbumin fold" evidence="6">
    <location>
        <begin position="306"/>
        <end position="386"/>
    </location>
</feature>
<evidence type="ECO:0000259" key="6">
    <source>
        <dbReference type="Pfam" id="PF17802"/>
    </source>
</evidence>
<protein>
    <recommendedName>
        <fullName evidence="6">SpaA-like prealbumin fold domain-containing protein</fullName>
    </recommendedName>
</protein>
<dbReference type="Proteomes" id="UP001500416">
    <property type="component" value="Unassembled WGS sequence"/>
</dbReference>
<sequence length="563" mass="56511">MRRRVAIAAAAVSALFIGVLGPTGPALAGQVGVAAGFEDDDGNLAVDTTFDWNGFDPTTWTGAAPARSSTGVTTGWAFTGLEDAQATTSDSGFAGGTKQDTTCPTVTGQKAANKDDLKRVYVASKTVGADVFLTLAWVRIPQNTTSPSAHVAFEFNKGTTACGGSSGSLVRRTAGDMLIVYDFEGGGGNTPTLRLSRWVTSGPCEVGSNTAPCWGTAVALAAGVAEARVNTGASALDTIAPTDETLGLNEFGEAGINLTAAGVFAPGVCEGFGKAYAVSRSSGNSSTAQMKDLVGPGNVNIRNCGSAAVTKTGSDGGSQAGAVFTLYSGANTSGPVVGTCTVDGNGACSPTFVDLPVGTYTIDETTVPAGYDKDPTLPHTFTIAAGEAKALPFVDVARPANVNVTKTDDAGASVPGAQFTLYPGTGTGGTAVGTCTTDLSGVCQPPFTGLTAGTYTIDETFTPAGYLKDPDLPETFSVGRGETKNLAYTNARTFKVIVLVCRESDGTLYPSPVTIDGQAAGSTLSGAQASAAGLSEAALCGIGTGQRGGLTTGNHNANPIGIN</sequence>
<gene>
    <name evidence="7" type="ORF">GCM10010492_72000</name>
</gene>
<evidence type="ECO:0000256" key="4">
    <source>
        <dbReference type="SAM" id="MobiDB-lite"/>
    </source>
</evidence>
<dbReference type="Pfam" id="PF17802">
    <property type="entry name" value="SpaA"/>
    <property type="match status" value="2"/>
</dbReference>
<dbReference type="Gene3D" id="2.60.40.10">
    <property type="entry name" value="Immunoglobulins"/>
    <property type="match status" value="2"/>
</dbReference>
<organism evidence="7 8">
    <name type="scientific">Saccharothrix mutabilis subsp. mutabilis</name>
    <dbReference type="NCBI Taxonomy" id="66855"/>
    <lineage>
        <taxon>Bacteria</taxon>
        <taxon>Bacillati</taxon>
        <taxon>Actinomycetota</taxon>
        <taxon>Actinomycetes</taxon>
        <taxon>Pseudonocardiales</taxon>
        <taxon>Pseudonocardiaceae</taxon>
        <taxon>Saccharothrix</taxon>
    </lineage>
</organism>
<proteinExistence type="inferred from homology"/>
<dbReference type="PANTHER" id="PTHR36108">
    <property type="entry name" value="COLOSSIN-B-RELATED"/>
    <property type="match status" value="1"/>
</dbReference>
<evidence type="ECO:0000256" key="3">
    <source>
        <dbReference type="ARBA" id="ARBA00022729"/>
    </source>
</evidence>
<name>A0ABN0UT21_9PSEU</name>
<comment type="similarity">
    <text evidence="1">Belongs to the serine-aspartate repeat-containing protein (SDr) family.</text>
</comment>
<dbReference type="InterPro" id="IPR041033">
    <property type="entry name" value="SpaA_PFL_dom_1"/>
</dbReference>
<keyword evidence="8" id="KW-1185">Reference proteome</keyword>
<feature type="region of interest" description="Disordered" evidence="4">
    <location>
        <begin position="88"/>
        <end position="108"/>
    </location>
</feature>
<reference evidence="7 8" key="1">
    <citation type="journal article" date="2019" name="Int. J. Syst. Evol. Microbiol.">
        <title>The Global Catalogue of Microorganisms (GCM) 10K type strain sequencing project: providing services to taxonomists for standard genome sequencing and annotation.</title>
        <authorList>
            <consortium name="The Broad Institute Genomics Platform"/>
            <consortium name="The Broad Institute Genome Sequencing Center for Infectious Disease"/>
            <person name="Wu L."/>
            <person name="Ma J."/>
        </authorList>
    </citation>
    <scope>NUCLEOTIDE SEQUENCE [LARGE SCALE GENOMIC DNA]</scope>
    <source>
        <strain evidence="7 8">JCM 3380</strain>
    </source>
</reference>
<accession>A0ABN0UT21</accession>
<evidence type="ECO:0000313" key="7">
    <source>
        <dbReference type="EMBL" id="GAA0260597.1"/>
    </source>
</evidence>
<dbReference type="PANTHER" id="PTHR36108:SF13">
    <property type="entry name" value="COLOSSIN-B-RELATED"/>
    <property type="match status" value="1"/>
</dbReference>